<dbReference type="EMBL" id="BX569692">
    <property type="protein sequence ID" value="CAE07923.1"/>
    <property type="molecule type" value="Genomic_DNA"/>
</dbReference>
<dbReference type="GO" id="GO:0005506">
    <property type="term" value="F:iron ion binding"/>
    <property type="evidence" value="ECO:0007669"/>
    <property type="project" value="InterPro"/>
</dbReference>
<name>Q7U6D0_PARMW</name>
<dbReference type="InterPro" id="IPR001128">
    <property type="entry name" value="Cyt_P450"/>
</dbReference>
<dbReference type="Pfam" id="PF00067">
    <property type="entry name" value="p450"/>
    <property type="match status" value="1"/>
</dbReference>
<evidence type="ECO:0000256" key="1">
    <source>
        <dbReference type="ARBA" id="ARBA00010617"/>
    </source>
</evidence>
<feature type="binding site" description="axial binding residue" evidence="7">
    <location>
        <position position="362"/>
    </location>
    <ligand>
        <name>heme</name>
        <dbReference type="ChEBI" id="CHEBI:30413"/>
    </ligand>
    <ligandPart>
        <name>Fe</name>
        <dbReference type="ChEBI" id="CHEBI:18248"/>
    </ligandPart>
</feature>
<dbReference type="GO" id="GO:0016705">
    <property type="term" value="F:oxidoreductase activity, acting on paired donors, with incorporation or reduction of molecular oxygen"/>
    <property type="evidence" value="ECO:0007669"/>
    <property type="project" value="InterPro"/>
</dbReference>
<evidence type="ECO:0000313" key="9">
    <source>
        <dbReference type="EMBL" id="CAE07923.1"/>
    </source>
</evidence>
<dbReference type="PROSITE" id="PS00086">
    <property type="entry name" value="CYTOCHROME_P450"/>
    <property type="match status" value="1"/>
</dbReference>
<dbReference type="EC" id="1.14.-.-" evidence="9"/>
<dbReference type="PANTHER" id="PTHR24286:SF384">
    <property type="entry name" value="P450, PUTATIVE (EUROFUNG)-RELATED"/>
    <property type="match status" value="1"/>
</dbReference>
<evidence type="ECO:0000256" key="6">
    <source>
        <dbReference type="ARBA" id="ARBA00023033"/>
    </source>
</evidence>
<dbReference type="Gene3D" id="1.10.630.10">
    <property type="entry name" value="Cytochrome P450"/>
    <property type="match status" value="1"/>
</dbReference>
<reference evidence="9 10" key="1">
    <citation type="journal article" date="2003" name="Nature">
        <title>The genome of a motile marine Synechococcus.</title>
        <authorList>
            <person name="Palenik B."/>
            <person name="Brahamsha B."/>
            <person name="Larimer F."/>
            <person name="Land M."/>
            <person name="Hauser L."/>
            <person name="Chain P."/>
            <person name="Lamerdin J."/>
            <person name="Regala W."/>
            <person name="Allen E.A."/>
            <person name="McCarren J."/>
            <person name="Paulsen I."/>
            <person name="Dufresne A."/>
            <person name="Partensky F."/>
            <person name="Webb E."/>
            <person name="Waterbury J."/>
        </authorList>
    </citation>
    <scope>NUCLEOTIDE SEQUENCE [LARGE SCALE GENOMIC DNA]</scope>
    <source>
        <strain evidence="9 10">WH8102</strain>
    </source>
</reference>
<keyword evidence="2 7" id="KW-0349">Heme</keyword>
<dbReference type="PRINTS" id="PR00385">
    <property type="entry name" value="P450"/>
</dbReference>
<keyword evidence="6 8" id="KW-0503">Monooxygenase</keyword>
<dbReference type="STRING" id="84588.SYNW1408"/>
<evidence type="ECO:0000256" key="8">
    <source>
        <dbReference type="RuleBase" id="RU000461"/>
    </source>
</evidence>
<dbReference type="eggNOG" id="COG2124">
    <property type="taxonomic scope" value="Bacteria"/>
</dbReference>
<dbReference type="KEGG" id="syw:SYNW1408"/>
<comment type="similarity">
    <text evidence="1 8">Belongs to the cytochrome P450 family.</text>
</comment>
<proteinExistence type="inferred from homology"/>
<dbReference type="AlphaFoldDB" id="Q7U6D0"/>
<keyword evidence="3 7" id="KW-0479">Metal-binding</keyword>
<dbReference type="HOGENOM" id="CLU_001570_15_6_3"/>
<dbReference type="GO" id="GO:0004497">
    <property type="term" value="F:monooxygenase activity"/>
    <property type="evidence" value="ECO:0007669"/>
    <property type="project" value="UniProtKB-KW"/>
</dbReference>
<dbReference type="InterPro" id="IPR017972">
    <property type="entry name" value="Cyt_P450_CS"/>
</dbReference>
<evidence type="ECO:0000256" key="5">
    <source>
        <dbReference type="ARBA" id="ARBA00023004"/>
    </source>
</evidence>
<accession>Q7U6D0</accession>
<evidence type="ECO:0000256" key="2">
    <source>
        <dbReference type="ARBA" id="ARBA00022617"/>
    </source>
</evidence>
<gene>
    <name evidence="9" type="ordered locus">SYNW1408</name>
</gene>
<protein>
    <submittedName>
        <fullName evidence="9">Cytochrome P450 family protein</fullName>
        <ecNumber evidence="9">1.14.-.-</ecNumber>
    </submittedName>
</protein>
<dbReference type="InterPro" id="IPR002401">
    <property type="entry name" value="Cyt_P450_E_grp-I"/>
</dbReference>
<evidence type="ECO:0000256" key="7">
    <source>
        <dbReference type="PIRSR" id="PIRSR602401-1"/>
    </source>
</evidence>
<keyword evidence="4 8" id="KW-0560">Oxidoreductase</keyword>
<dbReference type="InterPro" id="IPR036396">
    <property type="entry name" value="Cyt_P450_sf"/>
</dbReference>
<comment type="cofactor">
    <cofactor evidence="7">
        <name>heme</name>
        <dbReference type="ChEBI" id="CHEBI:30413"/>
    </cofactor>
</comment>
<dbReference type="SUPFAM" id="SSF48264">
    <property type="entry name" value="Cytochrome P450"/>
    <property type="match status" value="1"/>
</dbReference>
<dbReference type="RefSeq" id="WP_011128272.1">
    <property type="nucleotide sequence ID" value="NC_005070.1"/>
</dbReference>
<dbReference type="GO" id="GO:0016125">
    <property type="term" value="P:sterol metabolic process"/>
    <property type="evidence" value="ECO:0007669"/>
    <property type="project" value="TreeGrafter"/>
</dbReference>
<evidence type="ECO:0000256" key="4">
    <source>
        <dbReference type="ARBA" id="ARBA00023002"/>
    </source>
</evidence>
<dbReference type="GO" id="GO:0020037">
    <property type="term" value="F:heme binding"/>
    <property type="evidence" value="ECO:0007669"/>
    <property type="project" value="InterPro"/>
</dbReference>
<evidence type="ECO:0000313" key="10">
    <source>
        <dbReference type="Proteomes" id="UP000001422"/>
    </source>
</evidence>
<dbReference type="PRINTS" id="PR00463">
    <property type="entry name" value="EP450I"/>
</dbReference>
<dbReference type="Proteomes" id="UP000001422">
    <property type="component" value="Chromosome"/>
</dbReference>
<evidence type="ECO:0000256" key="3">
    <source>
        <dbReference type="ARBA" id="ARBA00022723"/>
    </source>
</evidence>
<dbReference type="PANTHER" id="PTHR24286">
    <property type="entry name" value="CYTOCHROME P450 26"/>
    <property type="match status" value="1"/>
</dbReference>
<organism evidence="9 10">
    <name type="scientific">Parasynechococcus marenigrum (strain WH8102)</name>
    <dbReference type="NCBI Taxonomy" id="84588"/>
    <lineage>
        <taxon>Bacteria</taxon>
        <taxon>Bacillati</taxon>
        <taxon>Cyanobacteriota</taxon>
        <taxon>Cyanophyceae</taxon>
        <taxon>Synechococcales</taxon>
        <taxon>Prochlorococcaceae</taxon>
        <taxon>Parasynechococcus</taxon>
        <taxon>Parasynechococcus marenigrum</taxon>
    </lineage>
</organism>
<keyword evidence="5 7" id="KW-0408">Iron</keyword>
<sequence length="414" mass="45601">MTAAPLPSTGAVTGLGETLAFFRDPSFSQRRFSELGDVFETKLLAQSIVFIRGERAIGDLLKQEDCLQGWWPDSVRQLLGSKSLANRSGADHKARRRVVGQLFSSAALSRYTPAIEALVNDLANELQQAEGPIPLAARMRRFAFSVIATTVLGLEAENRDALFADFEIWTRALFSIPLALPGTPFARALAARQRLLARLKTVLQTNNNRQQGGLDLLSGGLDEAGLPLDDDDLVEQLLLLLFAGYETTASSLSCLFRALLLNPEVEQWLMQDLNNHERPSRLDATVLEVMRMTPPVGGFFRQNTQSIELADVAIPQGRVIQVVLSSSSTTNQIDLETFRPQRHLDGSFQQTLLPFGGGERVCLGKALAELEIRLMAMGLLQRVQLHLEPDQDLNLQLIPSPTPRDGLLVRATAR</sequence>
<keyword evidence="10" id="KW-1185">Reference proteome</keyword>